<reference evidence="2 3" key="1">
    <citation type="submission" date="2019-05" db="EMBL/GenBank/DDBJ databases">
        <title>Marinobacter panjinensis sp. nov., a moderately halophilic bacterium isolated from sea tidal flat environment.</title>
        <authorList>
            <person name="Yang W."/>
            <person name="An M."/>
            <person name="He W."/>
            <person name="Luo X."/>
            <person name="Zhu L."/>
            <person name="Chen G."/>
            <person name="Zhang Y."/>
            <person name="Wang Y."/>
        </authorList>
    </citation>
    <scope>NUCLEOTIDE SEQUENCE [LARGE SCALE GENOMIC DNA]</scope>
    <source>
        <strain evidence="2 3">PJ-16</strain>
    </source>
</reference>
<proteinExistence type="predicted"/>
<comment type="caution">
    <text evidence="2">The sequence shown here is derived from an EMBL/GenBank/DDBJ whole genome shotgun (WGS) entry which is preliminary data.</text>
</comment>
<dbReference type="OrthoDB" id="6345322at2"/>
<dbReference type="Gene3D" id="2.40.10.220">
    <property type="entry name" value="predicted glycosyltransferase like domains"/>
    <property type="match status" value="1"/>
</dbReference>
<dbReference type="EMBL" id="SZYH01000001">
    <property type="protein sequence ID" value="TKV67943.1"/>
    <property type="molecule type" value="Genomic_DNA"/>
</dbReference>
<feature type="domain" description="PilZ" evidence="1">
    <location>
        <begin position="9"/>
        <end position="86"/>
    </location>
</feature>
<accession>A0A4U6R3B4</accession>
<sequence length="442" mass="50395">MIRMHGEYRRHLRSGIRLPVVLKYANHTIKTNTLDVSASGLRLKRPEGVYIRPGEVTDVDFPDKATMNVAATVAYIGKSHIGMQFCHRRFSEYELRELYDVAPSWQRLTARSKRALWRSSRRFAVLLTNTLLRSPIHAMARPHFLFAVYGNQQQAGSYFTPGMARRMPPNLVLGFIRNQDKRGLLVASQFMEHELEEDSEKVRFYLDQLQRDYPDVQRIALVGRLPNFVMKAGIEITEPLVEGSLGTRYMIWDVARKMRERPQYSQQTSIVVLGGAGRIGNAVCQDLTSLYDKVIGFDPRYEEDREIVTDQGTILQTSSPAHLKDEKLYIGLTHHGDAVLELQQHISPGSLIADDTHPCISLTARERLQQRQIAVEKVVLSHEEFLMWPRMPDWSNRDIPGCLVEALVLLRQPGAGEGEFSAFCQEAEFLGFTGRMISPLDE</sequence>
<dbReference type="InterPro" id="IPR009875">
    <property type="entry name" value="PilZ_domain"/>
</dbReference>
<organism evidence="2 3">
    <name type="scientific">Marinobacter panjinensis</name>
    <dbReference type="NCBI Taxonomy" id="2576384"/>
    <lineage>
        <taxon>Bacteria</taxon>
        <taxon>Pseudomonadati</taxon>
        <taxon>Pseudomonadota</taxon>
        <taxon>Gammaproteobacteria</taxon>
        <taxon>Pseudomonadales</taxon>
        <taxon>Marinobacteraceae</taxon>
        <taxon>Marinobacter</taxon>
    </lineage>
</organism>
<dbReference type="Proteomes" id="UP000308488">
    <property type="component" value="Unassembled WGS sequence"/>
</dbReference>
<dbReference type="RefSeq" id="WP_137435354.1">
    <property type="nucleotide sequence ID" value="NZ_JANRHC010000001.1"/>
</dbReference>
<protein>
    <recommendedName>
        <fullName evidence="1">PilZ domain-containing protein</fullName>
    </recommendedName>
</protein>
<evidence type="ECO:0000259" key="1">
    <source>
        <dbReference type="Pfam" id="PF07238"/>
    </source>
</evidence>
<evidence type="ECO:0000313" key="3">
    <source>
        <dbReference type="Proteomes" id="UP000308488"/>
    </source>
</evidence>
<name>A0A4U6R3B4_9GAMM</name>
<gene>
    <name evidence="2" type="ORF">FDP08_07445</name>
</gene>
<dbReference type="SUPFAM" id="SSF141371">
    <property type="entry name" value="PilZ domain-like"/>
    <property type="match status" value="1"/>
</dbReference>
<evidence type="ECO:0000313" key="2">
    <source>
        <dbReference type="EMBL" id="TKV67943.1"/>
    </source>
</evidence>
<dbReference type="AlphaFoldDB" id="A0A4U6R3B4"/>
<dbReference type="GO" id="GO:0035438">
    <property type="term" value="F:cyclic-di-GMP binding"/>
    <property type="evidence" value="ECO:0007669"/>
    <property type="project" value="InterPro"/>
</dbReference>
<dbReference type="Pfam" id="PF07238">
    <property type="entry name" value="PilZ"/>
    <property type="match status" value="1"/>
</dbReference>
<keyword evidence="3" id="KW-1185">Reference proteome</keyword>